<evidence type="ECO:0000256" key="1">
    <source>
        <dbReference type="SAM" id="MobiDB-lite"/>
    </source>
</evidence>
<reference evidence="2 3" key="2">
    <citation type="journal article" date="2017" name="Plant Pathol.">
        <title>Pathogenicity and virulence gene content of Xanthomonas strains infecting Araceae, formerly known as Xanthomonas axonopodis pv. dieffenbachiae.</title>
        <authorList>
            <person name="Constantin E.C."/>
            <person name="Haegeman A."/>
            <person name="Van Vaerenbergh J."/>
            <person name="Baeyen S."/>
            <person name="Van Malderghem C."/>
            <person name="Maes M."/>
            <person name="Cottyn B."/>
        </authorList>
    </citation>
    <scope>NUCLEOTIDE SEQUENCE [LARGE SCALE GENOMIC DNA]</scope>
    <source>
        <strain evidence="2 3">LMG 25940</strain>
    </source>
</reference>
<accession>A0A1V9H8X6</accession>
<comment type="caution">
    <text evidence="2">The sequence shown here is derived from an EMBL/GenBank/DDBJ whole genome shotgun (WGS) entry which is preliminary data.</text>
</comment>
<protein>
    <submittedName>
        <fullName evidence="2">Uncharacterized protein</fullName>
    </submittedName>
</protein>
<dbReference type="EMBL" id="JPYI02000069">
    <property type="protein sequence ID" value="OQP79333.1"/>
    <property type="molecule type" value="Genomic_DNA"/>
</dbReference>
<gene>
    <name evidence="2" type="ORF">IM53_010165</name>
</gene>
<name>A0A1V9H8X6_9XANT</name>
<evidence type="ECO:0000313" key="3">
    <source>
        <dbReference type="Proteomes" id="UP000050546"/>
    </source>
</evidence>
<dbReference type="Proteomes" id="UP000050546">
    <property type="component" value="Unassembled WGS sequence"/>
</dbReference>
<proteinExistence type="predicted"/>
<evidence type="ECO:0000313" key="2">
    <source>
        <dbReference type="EMBL" id="OQP79333.1"/>
    </source>
</evidence>
<sequence length="69" mass="7309">MQLQARHEVGGNAATHHLQRSTDVLALNAERGDPPTASRHLAGANGALGQHVPAWHMLAEHAARACRCA</sequence>
<organism evidence="2 3">
    <name type="scientific">Xanthomonas phaseoli pv. dieffenbachiae</name>
    <dbReference type="NCBI Taxonomy" id="92828"/>
    <lineage>
        <taxon>Bacteria</taxon>
        <taxon>Pseudomonadati</taxon>
        <taxon>Pseudomonadota</taxon>
        <taxon>Gammaproteobacteria</taxon>
        <taxon>Lysobacterales</taxon>
        <taxon>Lysobacteraceae</taxon>
        <taxon>Xanthomonas</taxon>
    </lineage>
</organism>
<reference evidence="2 3" key="1">
    <citation type="journal article" date="2016" name="Plant Pathol.">
        <title>Genetic characterization of strains named as Xanthomonas axonopodis pv. dieffenbachiae leads to a taxonomic revision of the X. axonopodis species complex.</title>
        <authorList>
            <person name="Constantin E.C."/>
            <person name="Cleenwerck I."/>
            <person name="Maes M."/>
            <person name="Baeyen S."/>
            <person name="Van Malderghem C."/>
            <person name="De Vos P."/>
            <person name="Cottyn B."/>
        </authorList>
    </citation>
    <scope>NUCLEOTIDE SEQUENCE [LARGE SCALE GENOMIC DNA]</scope>
    <source>
        <strain evidence="2 3">LMG 25940</strain>
    </source>
</reference>
<dbReference type="AlphaFoldDB" id="A0A1V9H8X6"/>
<feature type="region of interest" description="Disordered" evidence="1">
    <location>
        <begin position="1"/>
        <end position="37"/>
    </location>
</feature>